<sequence length="401" mass="42040">MRKVSFVAGVLAAMMAATGSTAEDGSVKIGVLTDMSGQNSNFGGKGSVVAAELAVEDIGGSALGHPIEIVSADHRNKPDVGASIARQWYENDGVDLIVDIPSSAVALAVAGIAKDTKKLVFTSGSSTSRLVEEDCSPYTAQWTYDSYALAKGVAGTLVKEGGKKWFFITADYAAGHSIEGAFEGFLTAEGGEVVGGVRHPVGTTDYTSYLLQGQASGADVIGIINFGEDSINTLKQASEFGIADAGQKMAVFFMSDPQINAAGLDVMKGLVFVTSFVWNKNEETRAWTERFKAKAGQMPSDFHASVYSATLSYLKGVNAAGTDEADAVMAAVKAAPVDDMYAHGGRILPNGLHVHDLSLVEVKSPDEQKEEGDNMKILASIAGTDAFRPIEDSVCDLAKSN</sequence>
<comment type="caution">
    <text evidence="6">The sequence shown here is derived from an EMBL/GenBank/DDBJ whole genome shotgun (WGS) entry which is preliminary data.</text>
</comment>
<dbReference type="InterPro" id="IPR028082">
    <property type="entry name" value="Peripla_BP_I"/>
</dbReference>
<gene>
    <name evidence="6" type="ORF">GLS40_05840</name>
</gene>
<dbReference type="GO" id="GO:0006865">
    <property type="term" value="P:amino acid transport"/>
    <property type="evidence" value="ECO:0007669"/>
    <property type="project" value="UniProtKB-KW"/>
</dbReference>
<keyword evidence="3" id="KW-0029">Amino-acid transport</keyword>
<dbReference type="InterPro" id="IPR051010">
    <property type="entry name" value="BCAA_transport"/>
</dbReference>
<dbReference type="RefSeq" id="WP_160381816.1">
    <property type="nucleotide sequence ID" value="NZ_WNXQ01000003.1"/>
</dbReference>
<protein>
    <submittedName>
        <fullName evidence="6">ABC transporter substrate-binding protein</fullName>
    </submittedName>
</protein>
<dbReference type="InterPro" id="IPR028081">
    <property type="entry name" value="Leu-bd"/>
</dbReference>
<dbReference type="Pfam" id="PF13458">
    <property type="entry name" value="Peripla_BP_6"/>
    <property type="match status" value="1"/>
</dbReference>
<dbReference type="AlphaFoldDB" id="A0A844WAA3"/>
<dbReference type="CDD" id="cd06327">
    <property type="entry name" value="PBP1_SBP-like"/>
    <property type="match status" value="1"/>
</dbReference>
<dbReference type="Gene3D" id="3.40.50.2300">
    <property type="match status" value="2"/>
</dbReference>
<feature type="signal peptide" evidence="4">
    <location>
        <begin position="1"/>
        <end position="22"/>
    </location>
</feature>
<feature type="chain" id="PRO_5032308284" evidence="4">
    <location>
        <begin position="23"/>
        <end position="401"/>
    </location>
</feature>
<name>A0A844WAA3_9RHOB</name>
<proteinExistence type="inferred from homology"/>
<evidence type="ECO:0000313" key="6">
    <source>
        <dbReference type="EMBL" id="MWB77538.1"/>
    </source>
</evidence>
<keyword evidence="3" id="KW-0813">Transport</keyword>
<keyword evidence="2 4" id="KW-0732">Signal</keyword>
<evidence type="ECO:0000256" key="3">
    <source>
        <dbReference type="ARBA" id="ARBA00022970"/>
    </source>
</evidence>
<evidence type="ECO:0000256" key="1">
    <source>
        <dbReference type="ARBA" id="ARBA00010062"/>
    </source>
</evidence>
<dbReference type="Proteomes" id="UP000443843">
    <property type="component" value="Unassembled WGS sequence"/>
</dbReference>
<dbReference type="PANTHER" id="PTHR30483">
    <property type="entry name" value="LEUCINE-SPECIFIC-BINDING PROTEIN"/>
    <property type="match status" value="1"/>
</dbReference>
<organism evidence="6 7">
    <name type="scientific">Pseudooceanicola pacificus</name>
    <dbReference type="NCBI Taxonomy" id="2676438"/>
    <lineage>
        <taxon>Bacteria</taxon>
        <taxon>Pseudomonadati</taxon>
        <taxon>Pseudomonadota</taxon>
        <taxon>Alphaproteobacteria</taxon>
        <taxon>Rhodobacterales</taxon>
        <taxon>Paracoccaceae</taxon>
        <taxon>Pseudooceanicola</taxon>
    </lineage>
</organism>
<feature type="domain" description="Leucine-binding protein" evidence="5">
    <location>
        <begin position="26"/>
        <end position="363"/>
    </location>
</feature>
<evidence type="ECO:0000256" key="4">
    <source>
        <dbReference type="SAM" id="SignalP"/>
    </source>
</evidence>
<dbReference type="SUPFAM" id="SSF53822">
    <property type="entry name" value="Periplasmic binding protein-like I"/>
    <property type="match status" value="1"/>
</dbReference>
<dbReference type="PANTHER" id="PTHR30483:SF6">
    <property type="entry name" value="PERIPLASMIC BINDING PROTEIN OF ABC TRANSPORTER FOR NATURAL AMINO ACIDS"/>
    <property type="match status" value="1"/>
</dbReference>
<accession>A0A844WAA3</accession>
<keyword evidence="7" id="KW-1185">Reference proteome</keyword>
<reference evidence="6 7" key="1">
    <citation type="submission" date="2019-11" db="EMBL/GenBank/DDBJ databases">
        <title>Pseudooceanicola pacifica sp. nov., isolated from deep-sea sediment of the Pacific Ocean.</title>
        <authorList>
            <person name="Lyu L."/>
        </authorList>
    </citation>
    <scope>NUCLEOTIDE SEQUENCE [LARGE SCALE GENOMIC DNA]</scope>
    <source>
        <strain evidence="6 7">216_PA32_1</strain>
    </source>
</reference>
<evidence type="ECO:0000256" key="2">
    <source>
        <dbReference type="ARBA" id="ARBA00022729"/>
    </source>
</evidence>
<comment type="similarity">
    <text evidence="1">Belongs to the leucine-binding protein family.</text>
</comment>
<evidence type="ECO:0000313" key="7">
    <source>
        <dbReference type="Proteomes" id="UP000443843"/>
    </source>
</evidence>
<evidence type="ECO:0000259" key="5">
    <source>
        <dbReference type="Pfam" id="PF13458"/>
    </source>
</evidence>
<dbReference type="EMBL" id="WNXQ01000003">
    <property type="protein sequence ID" value="MWB77538.1"/>
    <property type="molecule type" value="Genomic_DNA"/>
</dbReference>